<feature type="region of interest" description="Disordered" evidence="1">
    <location>
        <begin position="58"/>
        <end position="146"/>
    </location>
</feature>
<gene>
    <name evidence="2" type="ORF">PENARI_c041G02130</name>
</gene>
<evidence type="ECO:0000256" key="1">
    <source>
        <dbReference type="SAM" id="MobiDB-lite"/>
    </source>
</evidence>
<evidence type="ECO:0000313" key="2">
    <source>
        <dbReference type="EMBL" id="OGE47589.1"/>
    </source>
</evidence>
<reference evidence="2 3" key="1">
    <citation type="journal article" date="2016" name="Sci. Rep.">
        <title>Penicillium arizonense, a new, genome sequenced fungal species, reveals a high chemical diversity in secreted metabolites.</title>
        <authorList>
            <person name="Grijseels S."/>
            <person name="Nielsen J.C."/>
            <person name="Randelovic M."/>
            <person name="Nielsen J."/>
            <person name="Nielsen K.F."/>
            <person name="Workman M."/>
            <person name="Frisvad J.C."/>
        </authorList>
    </citation>
    <scope>NUCLEOTIDE SEQUENCE [LARGE SCALE GENOMIC DNA]</scope>
    <source>
        <strain evidence="2 3">CBS 141311</strain>
    </source>
</reference>
<feature type="compositionally biased region" description="Basic and acidic residues" evidence="1">
    <location>
        <begin position="103"/>
        <end position="126"/>
    </location>
</feature>
<dbReference type="GeneID" id="34581833"/>
<dbReference type="RefSeq" id="XP_022483048.1">
    <property type="nucleotide sequence ID" value="XM_022637099.1"/>
</dbReference>
<proteinExistence type="predicted"/>
<dbReference type="EMBL" id="LXJU01000041">
    <property type="protein sequence ID" value="OGE47589.1"/>
    <property type="molecule type" value="Genomic_DNA"/>
</dbReference>
<dbReference type="Proteomes" id="UP000177622">
    <property type="component" value="Unassembled WGS sequence"/>
</dbReference>
<comment type="caution">
    <text evidence="2">The sequence shown here is derived from an EMBL/GenBank/DDBJ whole genome shotgun (WGS) entry which is preliminary data.</text>
</comment>
<sequence>MPITWDDKSDAKLLAGVLSQTSTGLDFNALAKYMGDGCTVSALRHRIVRIKKKVAYDENLMNAGQSSPGTPDTPAAKRKRGRAPKATPTKLKQEPSSDDDEKQDVTAKGEEIVAEGKRVKVEHVESDEPLGPTLDSPEDDDKLFQM</sequence>
<dbReference type="STRING" id="1835702.A0A1F5L3S3"/>
<keyword evidence="3" id="KW-1185">Reference proteome</keyword>
<organism evidence="2 3">
    <name type="scientific">Penicillium arizonense</name>
    <dbReference type="NCBI Taxonomy" id="1835702"/>
    <lineage>
        <taxon>Eukaryota</taxon>
        <taxon>Fungi</taxon>
        <taxon>Dikarya</taxon>
        <taxon>Ascomycota</taxon>
        <taxon>Pezizomycotina</taxon>
        <taxon>Eurotiomycetes</taxon>
        <taxon>Eurotiomycetidae</taxon>
        <taxon>Eurotiales</taxon>
        <taxon>Aspergillaceae</taxon>
        <taxon>Penicillium</taxon>
    </lineage>
</organism>
<evidence type="ECO:0000313" key="3">
    <source>
        <dbReference type="Proteomes" id="UP000177622"/>
    </source>
</evidence>
<accession>A0A1F5L3S3</accession>
<evidence type="ECO:0008006" key="4">
    <source>
        <dbReference type="Google" id="ProtNLM"/>
    </source>
</evidence>
<name>A0A1F5L3S3_PENAI</name>
<dbReference type="AlphaFoldDB" id="A0A1F5L3S3"/>
<protein>
    <recommendedName>
        <fullName evidence="4">AT hook motif protein</fullName>
    </recommendedName>
</protein>
<dbReference type="OrthoDB" id="4339880at2759"/>
<feature type="compositionally biased region" description="Acidic residues" evidence="1">
    <location>
        <begin position="136"/>
        <end position="146"/>
    </location>
</feature>